<feature type="domain" description="O-antigen ligase-related" evidence="7">
    <location>
        <begin position="241"/>
        <end position="378"/>
    </location>
</feature>
<evidence type="ECO:0000256" key="5">
    <source>
        <dbReference type="SAM" id="MobiDB-lite"/>
    </source>
</evidence>
<feature type="transmembrane region" description="Helical" evidence="6">
    <location>
        <begin position="204"/>
        <end position="226"/>
    </location>
</feature>
<evidence type="ECO:0000259" key="7">
    <source>
        <dbReference type="Pfam" id="PF04932"/>
    </source>
</evidence>
<sequence length="465" mass="50910">MPNTIAYAALIIWPVVTFALFALMRPPQALIWSLLGGYLLLPVNTSFDFPGVPALDKHSIPSFAAFIAVLVFAGARYARLPREWWLLALIFIYVGSPIFTVLTNRDPLVFSSLVLPGLTPYDAIALAASKCIQLIPFLLGYNMLRSARLQHYLLRSLVAAVLLYSLLMLIEVRLSPQLHTWIYGFFPHAFDQQIRGGGFRPVVFLGHGLLVAILTSMTVVAAAFLARSRDQIFGVSAWIWLIYLVCVLVLCRSLGALILSAAALLPALLIRRNGVRLICALLAIAVLVYPMMRGADLVPVQALADQVAAADPERASSLQTRIDNEDSLLERASERPLFGWGGYGRSEIFDESSGRNMSITDGTWVIIIGTSGWAGYIATFGLLCLPMLSAWWRGAHDGVVSAALSLMLAVNLLDLLPNSSLTPLTWLLAGTLAATPRRRGQKRRSETERSSLISKSAPRIRQPSS</sequence>
<feature type="transmembrane region" description="Helical" evidence="6">
    <location>
        <begin position="123"/>
        <end position="140"/>
    </location>
</feature>
<comment type="subcellular location">
    <subcellularLocation>
        <location evidence="1">Membrane</location>
        <topology evidence="1">Multi-pass membrane protein</topology>
    </subcellularLocation>
</comment>
<evidence type="ECO:0000256" key="3">
    <source>
        <dbReference type="ARBA" id="ARBA00022989"/>
    </source>
</evidence>
<keyword evidence="3 6" id="KW-1133">Transmembrane helix</keyword>
<feature type="region of interest" description="Disordered" evidence="5">
    <location>
        <begin position="437"/>
        <end position="465"/>
    </location>
</feature>
<evidence type="ECO:0000256" key="4">
    <source>
        <dbReference type="ARBA" id="ARBA00023136"/>
    </source>
</evidence>
<gene>
    <name evidence="8" type="ORF">KUV31_06990</name>
</gene>
<evidence type="ECO:0000313" key="8">
    <source>
        <dbReference type="EMBL" id="MBY6218087.1"/>
    </source>
</evidence>
<feature type="transmembrane region" description="Helical" evidence="6">
    <location>
        <begin position="412"/>
        <end position="434"/>
    </location>
</feature>
<evidence type="ECO:0000256" key="1">
    <source>
        <dbReference type="ARBA" id="ARBA00004141"/>
    </source>
</evidence>
<keyword evidence="2 6" id="KW-0812">Transmembrane</keyword>
<feature type="transmembrane region" description="Helical" evidence="6">
    <location>
        <begin position="152"/>
        <end position="170"/>
    </location>
</feature>
<dbReference type="InterPro" id="IPR051533">
    <property type="entry name" value="WaaL-like"/>
</dbReference>
<feature type="transmembrane region" description="Helical" evidence="6">
    <location>
        <begin position="238"/>
        <end position="268"/>
    </location>
</feature>
<protein>
    <recommendedName>
        <fullName evidence="7">O-antigen ligase-related domain-containing protein</fullName>
    </recommendedName>
</protein>
<feature type="transmembrane region" description="Helical" evidence="6">
    <location>
        <begin position="6"/>
        <end position="23"/>
    </location>
</feature>
<dbReference type="AlphaFoldDB" id="A0A9Q3S146"/>
<evidence type="ECO:0000256" key="2">
    <source>
        <dbReference type="ARBA" id="ARBA00022692"/>
    </source>
</evidence>
<accession>A0A9Q3S146</accession>
<dbReference type="PANTHER" id="PTHR37422:SF13">
    <property type="entry name" value="LIPOPOLYSACCHARIDE BIOSYNTHESIS PROTEIN PA4999-RELATED"/>
    <property type="match status" value="1"/>
</dbReference>
<dbReference type="PANTHER" id="PTHR37422">
    <property type="entry name" value="TEICHURONIC ACID BIOSYNTHESIS PROTEIN TUAE"/>
    <property type="match status" value="1"/>
</dbReference>
<feature type="transmembrane region" description="Helical" evidence="6">
    <location>
        <begin position="30"/>
        <end position="47"/>
    </location>
</feature>
<reference evidence="8" key="1">
    <citation type="submission" date="2021-06" db="EMBL/GenBank/DDBJ databases">
        <title>50 bacteria genomes isolated from Dapeng, Shenzhen, China.</title>
        <authorList>
            <person name="Zheng W."/>
            <person name="Yu S."/>
            <person name="Huang Y."/>
        </authorList>
    </citation>
    <scope>NUCLEOTIDE SEQUENCE</scope>
    <source>
        <strain evidence="8">DP4N28-2</strain>
    </source>
</reference>
<keyword evidence="4 6" id="KW-0472">Membrane</keyword>
<dbReference type="RefSeq" id="WP_222405014.1">
    <property type="nucleotide sequence ID" value="NZ_JAHVKP010000001.1"/>
</dbReference>
<evidence type="ECO:0000256" key="6">
    <source>
        <dbReference type="SAM" id="Phobius"/>
    </source>
</evidence>
<name>A0A9Q3S146_9SPHN</name>
<organism evidence="8 9">
    <name type="scientific">Qipengyuania aquimaris</name>
    <dbReference type="NCBI Taxonomy" id="255984"/>
    <lineage>
        <taxon>Bacteria</taxon>
        <taxon>Pseudomonadati</taxon>
        <taxon>Pseudomonadota</taxon>
        <taxon>Alphaproteobacteria</taxon>
        <taxon>Sphingomonadales</taxon>
        <taxon>Erythrobacteraceae</taxon>
        <taxon>Qipengyuania</taxon>
    </lineage>
</organism>
<proteinExistence type="predicted"/>
<dbReference type="GO" id="GO:0016020">
    <property type="term" value="C:membrane"/>
    <property type="evidence" value="ECO:0007669"/>
    <property type="project" value="UniProtKB-SubCell"/>
</dbReference>
<comment type="caution">
    <text evidence="8">The sequence shown here is derived from an EMBL/GenBank/DDBJ whole genome shotgun (WGS) entry which is preliminary data.</text>
</comment>
<dbReference type="Proteomes" id="UP000824927">
    <property type="component" value="Unassembled WGS sequence"/>
</dbReference>
<feature type="transmembrane region" description="Helical" evidence="6">
    <location>
        <begin position="274"/>
        <end position="292"/>
    </location>
</feature>
<dbReference type="Pfam" id="PF04932">
    <property type="entry name" value="Wzy_C"/>
    <property type="match status" value="1"/>
</dbReference>
<feature type="transmembrane region" description="Helical" evidence="6">
    <location>
        <begin position="84"/>
        <end position="103"/>
    </location>
</feature>
<evidence type="ECO:0000313" key="9">
    <source>
        <dbReference type="Proteomes" id="UP000824927"/>
    </source>
</evidence>
<dbReference type="InterPro" id="IPR007016">
    <property type="entry name" value="O-antigen_ligase-rel_domated"/>
</dbReference>
<feature type="transmembrane region" description="Helical" evidence="6">
    <location>
        <begin position="59"/>
        <end position="77"/>
    </location>
</feature>
<feature type="transmembrane region" description="Helical" evidence="6">
    <location>
        <begin position="364"/>
        <end position="392"/>
    </location>
</feature>
<dbReference type="EMBL" id="JAHVKP010000001">
    <property type="protein sequence ID" value="MBY6218087.1"/>
    <property type="molecule type" value="Genomic_DNA"/>
</dbReference>